<keyword evidence="5" id="KW-1185">Reference proteome</keyword>
<evidence type="ECO:0000256" key="1">
    <source>
        <dbReference type="ARBA" id="ARBA00022737"/>
    </source>
</evidence>
<reference evidence="4" key="3">
    <citation type="submission" date="2018-08" db="UniProtKB">
        <authorList>
            <consortium name="EnsemblPlants"/>
        </authorList>
    </citation>
    <scope>IDENTIFICATION</scope>
    <source>
        <strain evidence="4">cv. Bd21</strain>
    </source>
</reference>
<dbReference type="Gramene" id="PNT63189">
    <property type="protein sequence ID" value="PNT63189"/>
    <property type="gene ID" value="BRADI_4g12809v3"/>
</dbReference>
<sequence>MLPVLRFLYLHTRSRRSMEELTQLERGFVFTADGAFPCVTDCTFLDFQTFPCMFPQGTMPTVRSLHFSFLPRQIFSYGFELSMSHLPSIQQVTADIWCHGANAGEVKFAETEFRRAVADHPNLPTRLINRYGIDRCLEKQAL</sequence>
<dbReference type="InterPro" id="IPR055414">
    <property type="entry name" value="LRR_R13L4/SHOC2-like"/>
</dbReference>
<evidence type="ECO:0000313" key="5">
    <source>
        <dbReference type="Proteomes" id="UP000008810"/>
    </source>
</evidence>
<evidence type="ECO:0000313" key="4">
    <source>
        <dbReference type="EnsemblPlants" id="PNT63189"/>
    </source>
</evidence>
<name>A0A2K2CME2_BRADI</name>
<dbReference type="Proteomes" id="UP000008810">
    <property type="component" value="Chromosome 4"/>
</dbReference>
<protein>
    <recommendedName>
        <fullName evidence="2">Disease resistance R13L4/SHOC-2-like LRR domain-containing protein</fullName>
    </recommendedName>
</protein>
<dbReference type="Pfam" id="PF23598">
    <property type="entry name" value="LRR_14"/>
    <property type="match status" value="1"/>
</dbReference>
<evidence type="ECO:0000313" key="3">
    <source>
        <dbReference type="EMBL" id="PNT63189.1"/>
    </source>
</evidence>
<reference evidence="3 4" key="1">
    <citation type="journal article" date="2010" name="Nature">
        <title>Genome sequencing and analysis of the model grass Brachypodium distachyon.</title>
        <authorList>
            <consortium name="International Brachypodium Initiative"/>
        </authorList>
    </citation>
    <scope>NUCLEOTIDE SEQUENCE [LARGE SCALE GENOMIC DNA]</scope>
    <source>
        <strain evidence="3 4">Bd21</strain>
    </source>
</reference>
<keyword evidence="1" id="KW-0677">Repeat</keyword>
<dbReference type="EnsemblPlants" id="PNT63189">
    <property type="protein sequence ID" value="PNT63189"/>
    <property type="gene ID" value="BRADI_4g12809v3"/>
</dbReference>
<evidence type="ECO:0000259" key="2">
    <source>
        <dbReference type="Pfam" id="PF23598"/>
    </source>
</evidence>
<reference evidence="3" key="2">
    <citation type="submission" date="2017-06" db="EMBL/GenBank/DDBJ databases">
        <title>WGS assembly of Brachypodium distachyon.</title>
        <authorList>
            <consortium name="The International Brachypodium Initiative"/>
            <person name="Lucas S."/>
            <person name="Harmon-Smith M."/>
            <person name="Lail K."/>
            <person name="Tice H."/>
            <person name="Grimwood J."/>
            <person name="Bruce D."/>
            <person name="Barry K."/>
            <person name="Shu S."/>
            <person name="Lindquist E."/>
            <person name="Wang M."/>
            <person name="Pitluck S."/>
            <person name="Vogel J.P."/>
            <person name="Garvin D.F."/>
            <person name="Mockler T.C."/>
            <person name="Schmutz J."/>
            <person name="Rokhsar D."/>
            <person name="Bevan M.W."/>
        </authorList>
    </citation>
    <scope>NUCLEOTIDE SEQUENCE</scope>
    <source>
        <strain evidence="3">Bd21</strain>
    </source>
</reference>
<proteinExistence type="predicted"/>
<gene>
    <name evidence="3" type="ORF">BRADI_4g12809v3</name>
</gene>
<feature type="domain" description="Disease resistance R13L4/SHOC-2-like LRR" evidence="2">
    <location>
        <begin position="1"/>
        <end position="125"/>
    </location>
</feature>
<organism evidence="3">
    <name type="scientific">Brachypodium distachyon</name>
    <name type="common">Purple false brome</name>
    <name type="synonym">Trachynia distachya</name>
    <dbReference type="NCBI Taxonomy" id="15368"/>
    <lineage>
        <taxon>Eukaryota</taxon>
        <taxon>Viridiplantae</taxon>
        <taxon>Streptophyta</taxon>
        <taxon>Embryophyta</taxon>
        <taxon>Tracheophyta</taxon>
        <taxon>Spermatophyta</taxon>
        <taxon>Magnoliopsida</taxon>
        <taxon>Liliopsida</taxon>
        <taxon>Poales</taxon>
        <taxon>Poaceae</taxon>
        <taxon>BOP clade</taxon>
        <taxon>Pooideae</taxon>
        <taxon>Stipodae</taxon>
        <taxon>Brachypodieae</taxon>
        <taxon>Brachypodium</taxon>
    </lineage>
</organism>
<accession>A0A2K2CME2</accession>
<dbReference type="EMBL" id="CM000883">
    <property type="protein sequence ID" value="PNT63189.1"/>
    <property type="molecule type" value="Genomic_DNA"/>
</dbReference>
<dbReference type="AlphaFoldDB" id="A0A2K2CME2"/>